<sequence length="150" mass="16940">MLFQSYDVVPAPNSSDSSCLKFIRSKTPDISLGIEFFGIDELGSDPNFNSGYELFPLIVSGDWEFTRAPSAHEPRLRTYFNASPRYLLLSSSDALPTSANSSLESERVDFFFRFVKSVALMLTKYPLTWDFVLPMIHLGLKLILVSLLQM</sequence>
<organism evidence="1 2">
    <name type="scientific">Papaver atlanticum</name>
    <dbReference type="NCBI Taxonomy" id="357466"/>
    <lineage>
        <taxon>Eukaryota</taxon>
        <taxon>Viridiplantae</taxon>
        <taxon>Streptophyta</taxon>
        <taxon>Embryophyta</taxon>
        <taxon>Tracheophyta</taxon>
        <taxon>Spermatophyta</taxon>
        <taxon>Magnoliopsida</taxon>
        <taxon>Ranunculales</taxon>
        <taxon>Papaveraceae</taxon>
        <taxon>Papaveroideae</taxon>
        <taxon>Papaver</taxon>
    </lineage>
</organism>
<dbReference type="AlphaFoldDB" id="A0AAD4S5U7"/>
<keyword evidence="2" id="KW-1185">Reference proteome</keyword>
<gene>
    <name evidence="1" type="ORF">MKW98_025307</name>
</gene>
<dbReference type="EMBL" id="JAJJMB010013814">
    <property type="protein sequence ID" value="KAI3865437.1"/>
    <property type="molecule type" value="Genomic_DNA"/>
</dbReference>
<comment type="caution">
    <text evidence="1">The sequence shown here is derived from an EMBL/GenBank/DDBJ whole genome shotgun (WGS) entry which is preliminary data.</text>
</comment>
<accession>A0AAD4S5U7</accession>
<evidence type="ECO:0000313" key="1">
    <source>
        <dbReference type="EMBL" id="KAI3865437.1"/>
    </source>
</evidence>
<reference evidence="1" key="1">
    <citation type="submission" date="2022-04" db="EMBL/GenBank/DDBJ databases">
        <title>A functionally conserved STORR gene fusion in Papaver species that diverged 16.8 million years ago.</title>
        <authorList>
            <person name="Catania T."/>
        </authorList>
    </citation>
    <scope>NUCLEOTIDE SEQUENCE</scope>
    <source>
        <strain evidence="1">S-188037</strain>
    </source>
</reference>
<protein>
    <submittedName>
        <fullName evidence="1">Uncharacterized protein</fullName>
    </submittedName>
</protein>
<name>A0AAD4S5U7_9MAGN</name>
<dbReference type="Proteomes" id="UP001202328">
    <property type="component" value="Unassembled WGS sequence"/>
</dbReference>
<evidence type="ECO:0000313" key="2">
    <source>
        <dbReference type="Proteomes" id="UP001202328"/>
    </source>
</evidence>
<proteinExistence type="predicted"/>